<dbReference type="SUPFAM" id="SSF53474">
    <property type="entry name" value="alpha/beta-Hydrolases"/>
    <property type="match status" value="1"/>
</dbReference>
<feature type="domain" description="Xaa-Pro dipeptidyl-peptidase C-terminal" evidence="2">
    <location>
        <begin position="315"/>
        <end position="553"/>
    </location>
</feature>
<dbReference type="Pfam" id="PF02129">
    <property type="entry name" value="Peptidase_S15"/>
    <property type="match status" value="1"/>
</dbReference>
<dbReference type="Gene3D" id="3.40.50.1820">
    <property type="entry name" value="alpha/beta hydrolase"/>
    <property type="match status" value="1"/>
</dbReference>
<dbReference type="PANTHER" id="PTHR43056">
    <property type="entry name" value="PEPTIDASE S9 PROLYL OLIGOPEPTIDASE"/>
    <property type="match status" value="1"/>
</dbReference>
<evidence type="ECO:0000313" key="3">
    <source>
        <dbReference type="EMBL" id="MTD55432.1"/>
    </source>
</evidence>
<evidence type="ECO:0000313" key="4">
    <source>
        <dbReference type="Proteomes" id="UP000440096"/>
    </source>
</evidence>
<dbReference type="Pfam" id="PF08530">
    <property type="entry name" value="PepX_C"/>
    <property type="match status" value="1"/>
</dbReference>
<evidence type="ECO:0000256" key="1">
    <source>
        <dbReference type="ARBA" id="ARBA00022801"/>
    </source>
</evidence>
<evidence type="ECO:0000259" key="2">
    <source>
        <dbReference type="SMART" id="SM00939"/>
    </source>
</evidence>
<dbReference type="InterPro" id="IPR008979">
    <property type="entry name" value="Galactose-bd-like_sf"/>
</dbReference>
<dbReference type="InterPro" id="IPR000383">
    <property type="entry name" value="Xaa-Pro-like_dom"/>
</dbReference>
<name>A0A6N7YU21_9PSEU</name>
<reference evidence="3 4" key="1">
    <citation type="submission" date="2019-11" db="EMBL/GenBank/DDBJ databases">
        <title>Draft genome of Amycolatopsis RM579.</title>
        <authorList>
            <person name="Duangmal K."/>
            <person name="Mingma R."/>
        </authorList>
    </citation>
    <scope>NUCLEOTIDE SEQUENCE [LARGE SCALE GENOMIC DNA]</scope>
    <source>
        <strain evidence="3 4">RM579</strain>
    </source>
</reference>
<dbReference type="SMART" id="SM00939">
    <property type="entry name" value="PepX_C"/>
    <property type="match status" value="1"/>
</dbReference>
<keyword evidence="1 3" id="KW-0378">Hydrolase</keyword>
<dbReference type="SUPFAM" id="SSF49785">
    <property type="entry name" value="Galactose-binding domain-like"/>
    <property type="match status" value="1"/>
</dbReference>
<proteinExistence type="predicted"/>
<dbReference type="InterPro" id="IPR013736">
    <property type="entry name" value="Xaa-Pro_dipept_C"/>
</dbReference>
<dbReference type="GO" id="GO:0008239">
    <property type="term" value="F:dipeptidyl-peptidase activity"/>
    <property type="evidence" value="ECO:0007669"/>
    <property type="project" value="InterPro"/>
</dbReference>
<accession>A0A6N7YU21</accession>
<gene>
    <name evidence="3" type="ORF">GKO32_15800</name>
</gene>
<dbReference type="Proteomes" id="UP000440096">
    <property type="component" value="Unassembled WGS sequence"/>
</dbReference>
<dbReference type="InterPro" id="IPR029058">
    <property type="entry name" value="AB_hydrolase_fold"/>
</dbReference>
<organism evidence="3 4">
    <name type="scientific">Amycolatopsis pithecellobii</name>
    <dbReference type="NCBI Taxonomy" id="664692"/>
    <lineage>
        <taxon>Bacteria</taxon>
        <taxon>Bacillati</taxon>
        <taxon>Actinomycetota</taxon>
        <taxon>Actinomycetes</taxon>
        <taxon>Pseudonocardiales</taxon>
        <taxon>Pseudonocardiaceae</taxon>
        <taxon>Amycolatopsis</taxon>
    </lineage>
</organism>
<comment type="caution">
    <text evidence="3">The sequence shown here is derived from an EMBL/GenBank/DDBJ whole genome shotgun (WGS) entry which is preliminary data.</text>
</comment>
<protein>
    <submittedName>
        <fullName evidence="3">CocE/NonD family hydrolase</fullName>
    </submittedName>
</protein>
<dbReference type="OrthoDB" id="5240615at2"/>
<dbReference type="PANTHER" id="PTHR43056:SF10">
    <property type="entry name" value="COCE_NOND FAMILY, PUTATIVE (AFU_ORTHOLOGUE AFUA_7G00600)-RELATED"/>
    <property type="match status" value="1"/>
</dbReference>
<sequence>MSLSQSPRPVDRLLQDMIWMDALDPAEGGYPGLRTGVVVEENGVLIERDVPVALRDGVTVYVDIFRPPTATDIPAILTLNPYGKHAPKGFHLFPGADVPPEAISRHTVWEGPDPMWWAEQGYAVINADSRGSWMSEGDLVVLSEQEGEDGHDLVEWAATLPWCNGRVGMTGVSYLAVIQWRVAATRPPHLAAINPWEGWSDCYREYFFHGGIPETRFVRFTQWSCRCGTGRVENLPAMHDAHLMLDDYNRSKSVADLSTIAVPAYCVTDWGDHGLHTRGTIEAWRELSSEHKWLEVHGRKKWQYYYRTESLRRQKAFFDRFLKDIDDEVDSWPPVRVEVRERYYEGVERAEREWPLARTDYRPYALDASDGLLKAEPPASESSIAYDSGADDGRAVFDLRFDTRTEVTGHAKLRLFVETDDSDDMDLFVALQKLDRAGQQVHFPYWSMMNDGQVALGWLRASHRELDEERSTPWQPRLRHERQIPLRPGEPEAVEIEIWPSSTLFEAGEALRLIVQGRDIHHYDIGPAQAHEHSVNRGQHRIHTGGRYDSHLLLPIIPDEAHERR</sequence>
<dbReference type="EMBL" id="WMBA01000022">
    <property type="protein sequence ID" value="MTD55432.1"/>
    <property type="molecule type" value="Genomic_DNA"/>
</dbReference>
<dbReference type="AlphaFoldDB" id="A0A6N7YU21"/>
<dbReference type="Gene3D" id="1.10.3020.20">
    <property type="match status" value="1"/>
</dbReference>
<dbReference type="NCBIfam" id="TIGR00976">
    <property type="entry name" value="CocE_NonD"/>
    <property type="match status" value="2"/>
</dbReference>
<dbReference type="InterPro" id="IPR050585">
    <property type="entry name" value="Xaa-Pro_dipeptidyl-ppase/CocE"/>
</dbReference>
<dbReference type="InterPro" id="IPR005674">
    <property type="entry name" value="CocE/Ser_esterase"/>
</dbReference>
<keyword evidence="4" id="KW-1185">Reference proteome</keyword>
<dbReference type="Gene3D" id="2.60.120.260">
    <property type="entry name" value="Galactose-binding domain-like"/>
    <property type="match status" value="1"/>
</dbReference>